<evidence type="ECO:0000256" key="1">
    <source>
        <dbReference type="SAM" id="Phobius"/>
    </source>
</evidence>
<feature type="transmembrane region" description="Helical" evidence="1">
    <location>
        <begin position="45"/>
        <end position="66"/>
    </location>
</feature>
<keyword evidence="1" id="KW-1133">Transmembrane helix</keyword>
<proteinExistence type="predicted"/>
<evidence type="ECO:0000313" key="4">
    <source>
        <dbReference type="Proteomes" id="UP000799770"/>
    </source>
</evidence>
<keyword evidence="1" id="KW-0812">Transmembrane</keyword>
<evidence type="ECO:0000313" key="3">
    <source>
        <dbReference type="EMBL" id="KAF2108377.1"/>
    </source>
</evidence>
<dbReference type="Proteomes" id="UP000799770">
    <property type="component" value="Unassembled WGS sequence"/>
</dbReference>
<dbReference type="AlphaFoldDB" id="A0A6A5YPQ6"/>
<dbReference type="PANTHER" id="PTHR37013:SF4">
    <property type="entry name" value="INTEGRAL MEMBRANE PROTEIN"/>
    <property type="match status" value="1"/>
</dbReference>
<dbReference type="InterPro" id="IPR056120">
    <property type="entry name" value="DUF7703"/>
</dbReference>
<feature type="transmembrane region" description="Helical" evidence="1">
    <location>
        <begin position="12"/>
        <end position="33"/>
    </location>
</feature>
<accession>A0A6A5YPQ6</accession>
<evidence type="ECO:0000259" key="2">
    <source>
        <dbReference type="Pfam" id="PF24802"/>
    </source>
</evidence>
<feature type="transmembrane region" description="Helical" evidence="1">
    <location>
        <begin position="78"/>
        <end position="101"/>
    </location>
</feature>
<sequence length="342" mass="38924">MDAVAQLKVDLPVTMTMAAFVGISWYICVEINIRLFLTFRRRNGLYYWSCLLCSWGVLTQPLAIILADFGVWKDHLAAIVIIYLSWWAMVVPQSFVLYSRLYLVMSNTTRLRWVLYVIIGVTVVFSFPTIIIGILAQTSMKASLGPPYLIWDKIQLTVFFVQETVLSLLYIVQTRKHLKSSSMLHHDDKSSRDVFNHLIWVNVLVIFLDCSLLALSYANFFYVQSAYKPCVYGVKLRVEFAILNKLIATVQRSSKQSYTRGVDYKSSGWRHNSNEARLETFSCRSERSGARMINGGSGVQNESLDLAPYGENGIVQTTEISVRPLSKAATPDLRENGETWQP</sequence>
<reference evidence="3" key="1">
    <citation type="journal article" date="2020" name="Stud. Mycol.">
        <title>101 Dothideomycetes genomes: a test case for predicting lifestyles and emergence of pathogens.</title>
        <authorList>
            <person name="Haridas S."/>
            <person name="Albert R."/>
            <person name="Binder M."/>
            <person name="Bloem J."/>
            <person name="Labutti K."/>
            <person name="Salamov A."/>
            <person name="Andreopoulos B."/>
            <person name="Baker S."/>
            <person name="Barry K."/>
            <person name="Bills G."/>
            <person name="Bluhm B."/>
            <person name="Cannon C."/>
            <person name="Castanera R."/>
            <person name="Culley D."/>
            <person name="Daum C."/>
            <person name="Ezra D."/>
            <person name="Gonzalez J."/>
            <person name="Henrissat B."/>
            <person name="Kuo A."/>
            <person name="Liang C."/>
            <person name="Lipzen A."/>
            <person name="Lutzoni F."/>
            <person name="Magnuson J."/>
            <person name="Mondo S."/>
            <person name="Nolan M."/>
            <person name="Ohm R."/>
            <person name="Pangilinan J."/>
            <person name="Park H.-J."/>
            <person name="Ramirez L."/>
            <person name="Alfaro M."/>
            <person name="Sun H."/>
            <person name="Tritt A."/>
            <person name="Yoshinaga Y."/>
            <person name="Zwiers L.-H."/>
            <person name="Turgeon B."/>
            <person name="Goodwin S."/>
            <person name="Spatafora J."/>
            <person name="Crous P."/>
            <person name="Grigoriev I."/>
        </authorList>
    </citation>
    <scope>NUCLEOTIDE SEQUENCE</scope>
    <source>
        <strain evidence="3">CBS 627.86</strain>
    </source>
</reference>
<feature type="transmembrane region" description="Helical" evidence="1">
    <location>
        <begin position="156"/>
        <end position="173"/>
    </location>
</feature>
<keyword evidence="4" id="KW-1185">Reference proteome</keyword>
<gene>
    <name evidence="3" type="ORF">BDV96DRAFT_504635</name>
</gene>
<dbReference type="EMBL" id="ML977348">
    <property type="protein sequence ID" value="KAF2108377.1"/>
    <property type="molecule type" value="Genomic_DNA"/>
</dbReference>
<protein>
    <recommendedName>
        <fullName evidence="2">DUF7703 domain-containing protein</fullName>
    </recommendedName>
</protein>
<feature type="transmembrane region" description="Helical" evidence="1">
    <location>
        <begin position="194"/>
        <end position="218"/>
    </location>
</feature>
<keyword evidence="1" id="KW-0472">Membrane</keyword>
<organism evidence="3 4">
    <name type="scientific">Lophiotrema nucula</name>
    <dbReference type="NCBI Taxonomy" id="690887"/>
    <lineage>
        <taxon>Eukaryota</taxon>
        <taxon>Fungi</taxon>
        <taxon>Dikarya</taxon>
        <taxon>Ascomycota</taxon>
        <taxon>Pezizomycotina</taxon>
        <taxon>Dothideomycetes</taxon>
        <taxon>Pleosporomycetidae</taxon>
        <taxon>Pleosporales</taxon>
        <taxon>Lophiotremataceae</taxon>
        <taxon>Lophiotrema</taxon>
    </lineage>
</organism>
<feature type="domain" description="DUF7703" evidence="2">
    <location>
        <begin position="13"/>
        <end position="254"/>
    </location>
</feature>
<dbReference type="Pfam" id="PF24802">
    <property type="entry name" value="DUF7703"/>
    <property type="match status" value="1"/>
</dbReference>
<dbReference type="PANTHER" id="PTHR37013">
    <property type="entry name" value="INTEGRAL MEMBRANE PROTEIN (AFU_ORTHOLOGUE AFUA_1G05950)-RELATED"/>
    <property type="match status" value="1"/>
</dbReference>
<feature type="transmembrane region" description="Helical" evidence="1">
    <location>
        <begin position="113"/>
        <end position="136"/>
    </location>
</feature>
<dbReference type="OrthoDB" id="405906at2759"/>
<name>A0A6A5YPQ6_9PLEO</name>